<keyword evidence="2" id="KW-1185">Reference proteome</keyword>
<evidence type="ECO:0000313" key="1">
    <source>
        <dbReference type="EMBL" id="EGN97310.1"/>
    </source>
</evidence>
<protein>
    <submittedName>
        <fullName evidence="1">Uncharacterized protein</fullName>
    </submittedName>
</protein>
<dbReference type="AlphaFoldDB" id="F8Q299"/>
<proteinExistence type="predicted"/>
<evidence type="ECO:0000313" key="2">
    <source>
        <dbReference type="Proteomes" id="UP000008063"/>
    </source>
</evidence>
<organism evidence="2">
    <name type="scientific">Serpula lacrymans var. lacrymans (strain S7.3)</name>
    <name type="common">Dry rot fungus</name>
    <dbReference type="NCBI Taxonomy" id="936435"/>
    <lineage>
        <taxon>Eukaryota</taxon>
        <taxon>Fungi</taxon>
        <taxon>Dikarya</taxon>
        <taxon>Basidiomycota</taxon>
        <taxon>Agaricomycotina</taxon>
        <taxon>Agaricomycetes</taxon>
        <taxon>Agaricomycetidae</taxon>
        <taxon>Boletales</taxon>
        <taxon>Coniophorineae</taxon>
        <taxon>Serpulaceae</taxon>
        <taxon>Serpula</taxon>
    </lineage>
</organism>
<reference evidence="2" key="1">
    <citation type="journal article" date="2011" name="Science">
        <title>The plant cell wall-decomposing machinery underlies the functional diversity of forest fungi.</title>
        <authorList>
            <person name="Eastwood D.C."/>
            <person name="Floudas D."/>
            <person name="Binder M."/>
            <person name="Majcherczyk A."/>
            <person name="Schneider P."/>
            <person name="Aerts A."/>
            <person name="Asiegbu F.O."/>
            <person name="Baker S.E."/>
            <person name="Barry K."/>
            <person name="Bendiksby M."/>
            <person name="Blumentritt M."/>
            <person name="Coutinho P.M."/>
            <person name="Cullen D."/>
            <person name="de Vries R.P."/>
            <person name="Gathman A."/>
            <person name="Goodell B."/>
            <person name="Henrissat B."/>
            <person name="Ihrmark K."/>
            <person name="Kauserud H."/>
            <person name="Kohler A."/>
            <person name="LaButti K."/>
            <person name="Lapidus A."/>
            <person name="Lavin J.L."/>
            <person name="Lee Y.-H."/>
            <person name="Lindquist E."/>
            <person name="Lilly W."/>
            <person name="Lucas S."/>
            <person name="Morin E."/>
            <person name="Murat C."/>
            <person name="Oguiza J.A."/>
            <person name="Park J."/>
            <person name="Pisabarro A.G."/>
            <person name="Riley R."/>
            <person name="Rosling A."/>
            <person name="Salamov A."/>
            <person name="Schmidt O."/>
            <person name="Schmutz J."/>
            <person name="Skrede I."/>
            <person name="Stenlid J."/>
            <person name="Wiebenga A."/>
            <person name="Xie X."/>
            <person name="Kuees U."/>
            <person name="Hibbett D.S."/>
            <person name="Hoffmeister D."/>
            <person name="Hoegberg N."/>
            <person name="Martin F."/>
            <person name="Grigoriev I.V."/>
            <person name="Watkinson S.C."/>
        </authorList>
    </citation>
    <scope>NUCLEOTIDE SEQUENCE [LARGE SCALE GENOMIC DNA]</scope>
    <source>
        <strain evidence="2">strain S7.3</strain>
    </source>
</reference>
<dbReference type="InParanoid" id="F8Q299"/>
<dbReference type="EMBL" id="GL945482">
    <property type="protein sequence ID" value="EGN97310.1"/>
    <property type="molecule type" value="Genomic_DNA"/>
</dbReference>
<dbReference type="Proteomes" id="UP000008063">
    <property type="component" value="Unassembled WGS sequence"/>
</dbReference>
<accession>F8Q299</accession>
<dbReference type="HOGENOM" id="CLU_1541034_0_0_1"/>
<sequence length="174" mass="18575">MPDVEIRNNTDIPLRIAIIFCAPIHFDNHVTPGNSLKAHVGSFFFTFEARSVENGNEYSMGDSLARAGMITGAVAAGTASVLMGAVGGIFGWGASASLMQGAHAEMIDELSVDRLSHTMNKQVLGVCHNLSEGGVRADIAAETRAHRAERTVQRSCLFPPHNLRGIGIRFGSLN</sequence>
<name>F8Q299_SERL3</name>
<gene>
    <name evidence="1" type="ORF">SERLA73DRAFT_161412</name>
</gene>